<dbReference type="Proteomes" id="UP001595665">
    <property type="component" value="Unassembled WGS sequence"/>
</dbReference>
<proteinExistence type="predicted"/>
<accession>A0ABV7PNR6</accession>
<dbReference type="EMBL" id="JBHRVV010000001">
    <property type="protein sequence ID" value="MFC3459497.1"/>
    <property type="molecule type" value="Genomic_DNA"/>
</dbReference>
<protein>
    <recommendedName>
        <fullName evidence="3">GIY-YIG nuclease family protein</fullName>
    </recommendedName>
</protein>
<dbReference type="RefSeq" id="WP_379736083.1">
    <property type="nucleotide sequence ID" value="NZ_JBHRVV010000001.1"/>
</dbReference>
<comment type="caution">
    <text evidence="1">The sequence shown here is derived from an EMBL/GenBank/DDBJ whole genome shotgun (WGS) entry which is preliminary data.</text>
</comment>
<dbReference type="Gene3D" id="3.40.1440.40">
    <property type="match status" value="1"/>
</dbReference>
<keyword evidence="2" id="KW-1185">Reference proteome</keyword>
<evidence type="ECO:0000313" key="1">
    <source>
        <dbReference type="EMBL" id="MFC3459497.1"/>
    </source>
</evidence>
<name>A0ABV7PNR6_9BURK</name>
<reference evidence="2" key="1">
    <citation type="journal article" date="2019" name="Int. J. Syst. Evol. Microbiol.">
        <title>The Global Catalogue of Microorganisms (GCM) 10K type strain sequencing project: providing services to taxonomists for standard genome sequencing and annotation.</title>
        <authorList>
            <consortium name="The Broad Institute Genomics Platform"/>
            <consortium name="The Broad Institute Genome Sequencing Center for Infectious Disease"/>
            <person name="Wu L."/>
            <person name="Ma J."/>
        </authorList>
    </citation>
    <scope>NUCLEOTIDE SEQUENCE [LARGE SCALE GENOMIC DNA]</scope>
    <source>
        <strain evidence="2">CCM 7480</strain>
    </source>
</reference>
<organism evidence="1 2">
    <name type="scientific">Massilia haematophila</name>
    <dbReference type="NCBI Taxonomy" id="457923"/>
    <lineage>
        <taxon>Bacteria</taxon>
        <taxon>Pseudomonadati</taxon>
        <taxon>Pseudomonadota</taxon>
        <taxon>Betaproteobacteria</taxon>
        <taxon>Burkholderiales</taxon>
        <taxon>Oxalobacteraceae</taxon>
        <taxon>Telluria group</taxon>
        <taxon>Massilia</taxon>
    </lineage>
</organism>
<sequence>MDRLLQIGFREIGRWALAGDGLQLQLDTLQAHRRALYAFATESKLLYVGKTAGTLPVRLQAYVSPHQSQRTNVRNRAALLDLLRGGTKVRILGWIDPGLHRIGPFDLNMAAGLEDSIITLLAPPWNGARMVETRETISHTHTLPQVPSEAPRPNLAISSVPDRGAQVLVSAVAGAPVGPTTSVSNTVRSSAYSSVDGTTFTVRLGKTYYERGFFNVPVVFSELFGTHGATVDLYCGTERALVRATLDRRANQQNGTPRIYGKSELGYWFQRRFKLDDVLKVTVLSPTAAVLM</sequence>
<evidence type="ECO:0000313" key="2">
    <source>
        <dbReference type="Proteomes" id="UP001595665"/>
    </source>
</evidence>
<dbReference type="InterPro" id="IPR053748">
    <property type="entry name" value="Host_DNA_Degrad_Endo"/>
</dbReference>
<evidence type="ECO:0008006" key="3">
    <source>
        <dbReference type="Google" id="ProtNLM"/>
    </source>
</evidence>
<gene>
    <name evidence="1" type="ORF">ACFOPH_14770</name>
</gene>